<accession>A0A518I7F6</accession>
<reference evidence="1 2" key="1">
    <citation type="submission" date="2019-03" db="EMBL/GenBank/DDBJ databases">
        <title>Deep-cultivation of Planctomycetes and their phenomic and genomic characterization uncovers novel biology.</title>
        <authorList>
            <person name="Wiegand S."/>
            <person name="Jogler M."/>
            <person name="Boedeker C."/>
            <person name="Pinto D."/>
            <person name="Vollmers J."/>
            <person name="Rivas-Marin E."/>
            <person name="Kohn T."/>
            <person name="Peeters S.H."/>
            <person name="Heuer A."/>
            <person name="Rast P."/>
            <person name="Oberbeckmann S."/>
            <person name="Bunk B."/>
            <person name="Jeske O."/>
            <person name="Meyerdierks A."/>
            <person name="Storesund J.E."/>
            <person name="Kallscheuer N."/>
            <person name="Luecker S."/>
            <person name="Lage O.M."/>
            <person name="Pohl T."/>
            <person name="Merkel B.J."/>
            <person name="Hornburger P."/>
            <person name="Mueller R.-W."/>
            <person name="Bruemmer F."/>
            <person name="Labrenz M."/>
            <person name="Spormann A.M."/>
            <person name="Op den Camp H."/>
            <person name="Overmann J."/>
            <person name="Amann R."/>
            <person name="Jetten M.S.M."/>
            <person name="Mascher T."/>
            <person name="Medema M.H."/>
            <person name="Devos D.P."/>
            <person name="Kaster A.-K."/>
            <person name="Ovreas L."/>
            <person name="Rohde M."/>
            <person name="Galperin M.Y."/>
            <person name="Jogler C."/>
        </authorList>
    </citation>
    <scope>NUCLEOTIDE SEQUENCE [LARGE SCALE GENOMIC DNA]</scope>
    <source>
        <strain evidence="1 2">Enr17</strain>
    </source>
</reference>
<evidence type="ECO:0000313" key="2">
    <source>
        <dbReference type="Proteomes" id="UP000318313"/>
    </source>
</evidence>
<protein>
    <submittedName>
        <fullName evidence="1">Uncharacterized protein</fullName>
    </submittedName>
</protein>
<dbReference type="Proteomes" id="UP000318313">
    <property type="component" value="Chromosome"/>
</dbReference>
<name>A0A518I7F6_9PLAN</name>
<organism evidence="1 2">
    <name type="scientific">Gimesia fumaroli</name>
    <dbReference type="NCBI Taxonomy" id="2527976"/>
    <lineage>
        <taxon>Bacteria</taxon>
        <taxon>Pseudomonadati</taxon>
        <taxon>Planctomycetota</taxon>
        <taxon>Planctomycetia</taxon>
        <taxon>Planctomycetales</taxon>
        <taxon>Planctomycetaceae</taxon>
        <taxon>Gimesia</taxon>
    </lineage>
</organism>
<proteinExistence type="predicted"/>
<evidence type="ECO:0000313" key="1">
    <source>
        <dbReference type="EMBL" id="QDV49023.1"/>
    </source>
</evidence>
<dbReference type="AlphaFoldDB" id="A0A518I7F6"/>
<dbReference type="Pfam" id="PF18907">
    <property type="entry name" value="DUF5662"/>
    <property type="match status" value="1"/>
</dbReference>
<sequence>MTDPTPEMITFYERRTREHIERVRGCLTLLAAERECGAELIERAKVHDASKFGPEERVPYIWLTEFHRCRWRNLPFTYPDGMEEAVQRAIRHHLTNNRHHPEFHADPNEMTDVDLIEMVCDWTAMSLEFNQDGGSARGWAERTIGHRVPFNDTKTRFVFEVIEQLDRLRGGELH</sequence>
<dbReference type="EMBL" id="CP037452">
    <property type="protein sequence ID" value="QDV49023.1"/>
    <property type="molecule type" value="Genomic_DNA"/>
</dbReference>
<gene>
    <name evidence="1" type="ORF">Enr17x_10380</name>
</gene>
<dbReference type="RefSeq" id="WP_232100952.1">
    <property type="nucleotide sequence ID" value="NZ_CP037452.1"/>
</dbReference>
<dbReference type="InterPro" id="IPR043721">
    <property type="entry name" value="DUF5662"/>
</dbReference>
<keyword evidence="2" id="KW-1185">Reference proteome</keyword>
<dbReference type="KEGG" id="gfm:Enr17x_10380"/>